<evidence type="ECO:0000313" key="4">
    <source>
        <dbReference type="Proteomes" id="UP000235392"/>
    </source>
</evidence>
<evidence type="ECO:0000259" key="2">
    <source>
        <dbReference type="Pfam" id="PF14303"/>
    </source>
</evidence>
<evidence type="ECO:0000256" key="1">
    <source>
        <dbReference type="SAM" id="MobiDB-lite"/>
    </source>
</evidence>
<dbReference type="PANTHER" id="PTHR45023:SF4">
    <property type="entry name" value="GLYCINE-RICH PROTEIN-RELATED"/>
    <property type="match status" value="1"/>
</dbReference>
<feature type="compositionally biased region" description="Basic and acidic residues" evidence="1">
    <location>
        <begin position="44"/>
        <end position="56"/>
    </location>
</feature>
<sequence length="266" mass="30015">MSPLQPTPVLDPLLQEMEQTPTIQTLSKEDTSALATPTPSQKKIKADNKTKLENPKKKNPNWNIEEDKLLCSAWLNTTRDSIVGTVECRLKSGRSCDNILAEDKELFKATNKSTFNLDHCWAILKDKPKWQSTQQEYELQSKKPPKEKKSASSSLPPTDNTQPSSPQAEVIECNDEAGKRLVLGNEARPEGNKTAKRKRNEDKLLEKVLKTQEELIKISKDHAESVKSAMQVASNEQTMAMDLTGMDEESRQYWQKKASHLSSLPR</sequence>
<proteinExistence type="predicted"/>
<dbReference type="AlphaFoldDB" id="A0A2N5U145"/>
<feature type="compositionally biased region" description="Polar residues" evidence="1">
    <location>
        <begin position="158"/>
        <end position="167"/>
    </location>
</feature>
<dbReference type="Pfam" id="PF14303">
    <property type="entry name" value="NAM-associated"/>
    <property type="match status" value="1"/>
</dbReference>
<feature type="region of interest" description="Disordered" evidence="1">
    <location>
        <begin position="134"/>
        <end position="168"/>
    </location>
</feature>
<evidence type="ECO:0000313" key="3">
    <source>
        <dbReference type="EMBL" id="PLW31476.1"/>
    </source>
</evidence>
<feature type="region of interest" description="Disordered" evidence="1">
    <location>
        <begin position="180"/>
        <end position="203"/>
    </location>
</feature>
<feature type="region of interest" description="Disordered" evidence="1">
    <location>
        <begin position="23"/>
        <end position="62"/>
    </location>
</feature>
<protein>
    <recommendedName>
        <fullName evidence="2">No apical meristem-associated C-terminal domain-containing protein</fullName>
    </recommendedName>
</protein>
<feature type="compositionally biased region" description="Basic and acidic residues" evidence="1">
    <location>
        <begin position="187"/>
        <end position="203"/>
    </location>
</feature>
<dbReference type="Proteomes" id="UP000235392">
    <property type="component" value="Unassembled WGS sequence"/>
</dbReference>
<dbReference type="PANTHER" id="PTHR45023">
    <property type="match status" value="1"/>
</dbReference>
<accession>A0A2N5U145</accession>
<organism evidence="3 4">
    <name type="scientific">Puccinia coronata f. sp. avenae</name>
    <dbReference type="NCBI Taxonomy" id="200324"/>
    <lineage>
        <taxon>Eukaryota</taxon>
        <taxon>Fungi</taxon>
        <taxon>Dikarya</taxon>
        <taxon>Basidiomycota</taxon>
        <taxon>Pucciniomycotina</taxon>
        <taxon>Pucciniomycetes</taxon>
        <taxon>Pucciniales</taxon>
        <taxon>Pucciniaceae</taxon>
        <taxon>Puccinia</taxon>
    </lineage>
</organism>
<reference evidence="3 4" key="1">
    <citation type="submission" date="2017-11" db="EMBL/GenBank/DDBJ databases">
        <title>De novo assembly and phasing of dikaryotic genomes from two isolates of Puccinia coronata f. sp. avenae, the causal agent of oat crown rust.</title>
        <authorList>
            <person name="Miller M.E."/>
            <person name="Zhang Y."/>
            <person name="Omidvar V."/>
            <person name="Sperschneider J."/>
            <person name="Schwessinger B."/>
            <person name="Raley C."/>
            <person name="Palmer J.M."/>
            <person name="Garnica D."/>
            <person name="Upadhyaya N."/>
            <person name="Rathjen J."/>
            <person name="Taylor J.M."/>
            <person name="Park R.F."/>
            <person name="Dodds P.N."/>
            <person name="Hirsch C.D."/>
            <person name="Kianian S.F."/>
            <person name="Figueroa M."/>
        </authorList>
    </citation>
    <scope>NUCLEOTIDE SEQUENCE [LARGE SCALE GENOMIC DNA]</scope>
    <source>
        <strain evidence="3">12SD80</strain>
    </source>
</reference>
<dbReference type="InterPro" id="IPR029466">
    <property type="entry name" value="NAM-associated_C"/>
</dbReference>
<name>A0A2N5U145_9BASI</name>
<comment type="caution">
    <text evidence="3">The sequence shown here is derived from an EMBL/GenBank/DDBJ whole genome shotgun (WGS) entry which is preliminary data.</text>
</comment>
<feature type="domain" description="No apical meristem-associated C-terminal" evidence="2">
    <location>
        <begin position="114"/>
        <end position="257"/>
    </location>
</feature>
<gene>
    <name evidence="3" type="ORF">PCASD_17887</name>
</gene>
<dbReference type="EMBL" id="PGCI01000268">
    <property type="protein sequence ID" value="PLW31476.1"/>
    <property type="molecule type" value="Genomic_DNA"/>
</dbReference>